<dbReference type="Proteomes" id="UP000248349">
    <property type="component" value="Unassembled WGS sequence"/>
</dbReference>
<protein>
    <submittedName>
        <fullName evidence="2">WD40 repeat-like protein</fullName>
    </submittedName>
</protein>
<keyword evidence="3" id="KW-1185">Reference proteome</keyword>
<sequence>SNTVTALLHQRQLGLSNAQKLRMKASDNLELSNKYRGASGDVIVLGWSPDGTRFAAGAAAQADVHNMSYNRNNNLLLGDLARNSLEELPEHWVRRPRGGTAESPDLQDPRLFMSVTAIEWWEDALFTASYDRTVKLWQCSSRGAMCYRTLRHDSQVEVMARSKYMPDLLATGTRSIGLWKLGEMEYAALETRKPRSNKALELVPSSLAWGTIPATGNILLAGLSEKGYEGLTPDGQLAGWQVAESSITTLNFLPNSQNVFDIKWHPTLPVAAVANYIGHTLNKASKGSKTSVRIYEPLTSKVTVMEFECPALDINDVTFCPMNTNYITASCTDGATYIWDFRNPADILHKLQHGEPLSPTNDNLPREQTDVGVRTALWGETVRDFYSGGSDGVLKKWDILRAPEDVLDKDMADLKEEIMSLSFSPDKTNLLVGDAAGGIQILSSAPFSRTDRVTMDYKPASEPQNAMQTETPESGVAIGAELLRSGQLERHPIYGVGKGPYYDGPFAAWARPENTPLEEVAYTMLAENWQVLQLDGLDPRYRIGLEEKEREQVETQRRIAQMRNQRAGQKKRGLEEAKDIINLCSDEDSEVSEPPFQPKRRSAKAKVKVVAVEVIDLTADTIQTAEVPVMPTSVPTRFWSPVDEELSEALEDDFWWPPNEAVDANIQDSE</sequence>
<dbReference type="PANTHER" id="PTHR19842:SF2">
    <property type="entry name" value="WD REPEAT PROTEIN (AFU_ORTHOLOGUE AFUA_5G04300)"/>
    <property type="match status" value="1"/>
</dbReference>
<dbReference type="GO" id="GO:0031931">
    <property type="term" value="C:TORC1 complex"/>
    <property type="evidence" value="ECO:0007669"/>
    <property type="project" value="InterPro"/>
</dbReference>
<dbReference type="SMART" id="SM00320">
    <property type="entry name" value="WD40"/>
    <property type="match status" value="6"/>
</dbReference>
<dbReference type="GO" id="GO:0031929">
    <property type="term" value="P:TOR signaling"/>
    <property type="evidence" value="ECO:0007669"/>
    <property type="project" value="InterPro"/>
</dbReference>
<name>A0A318ZLB0_9EURO</name>
<dbReference type="SUPFAM" id="SSF50978">
    <property type="entry name" value="WD40 repeat-like"/>
    <property type="match status" value="1"/>
</dbReference>
<dbReference type="GO" id="GO:0032956">
    <property type="term" value="P:regulation of actin cytoskeleton organization"/>
    <property type="evidence" value="ECO:0007669"/>
    <property type="project" value="TreeGrafter"/>
</dbReference>
<accession>A0A318ZLB0</accession>
<dbReference type="EMBL" id="KZ821271">
    <property type="protein sequence ID" value="PYH41028.1"/>
    <property type="molecule type" value="Genomic_DNA"/>
</dbReference>
<proteinExistence type="inferred from homology"/>
<evidence type="ECO:0000256" key="1">
    <source>
        <dbReference type="ARBA" id="ARBA00009890"/>
    </source>
</evidence>
<organism evidence="2 3">
    <name type="scientific">Aspergillus saccharolyticus JOP 1030-1</name>
    <dbReference type="NCBI Taxonomy" id="1450539"/>
    <lineage>
        <taxon>Eukaryota</taxon>
        <taxon>Fungi</taxon>
        <taxon>Dikarya</taxon>
        <taxon>Ascomycota</taxon>
        <taxon>Pezizomycotina</taxon>
        <taxon>Eurotiomycetes</taxon>
        <taxon>Eurotiomycetidae</taxon>
        <taxon>Eurotiales</taxon>
        <taxon>Aspergillaceae</taxon>
        <taxon>Aspergillus</taxon>
        <taxon>Aspergillus subgen. Circumdati</taxon>
    </lineage>
</organism>
<dbReference type="InterPro" id="IPR001680">
    <property type="entry name" value="WD40_rpt"/>
</dbReference>
<dbReference type="GO" id="GO:0031932">
    <property type="term" value="C:TORC2 complex"/>
    <property type="evidence" value="ECO:0007669"/>
    <property type="project" value="InterPro"/>
</dbReference>
<dbReference type="FunFam" id="2.130.10.10:FF:000969">
    <property type="entry name" value="WD repeat protein"/>
    <property type="match status" value="1"/>
</dbReference>
<dbReference type="RefSeq" id="XP_025427010.1">
    <property type="nucleotide sequence ID" value="XM_025572262.1"/>
</dbReference>
<dbReference type="AlphaFoldDB" id="A0A318ZLB0"/>
<dbReference type="OrthoDB" id="10248252at2759"/>
<dbReference type="InterPro" id="IPR015943">
    <property type="entry name" value="WD40/YVTN_repeat-like_dom_sf"/>
</dbReference>
<dbReference type="Gene3D" id="2.130.10.10">
    <property type="entry name" value="YVTN repeat-like/Quinoprotein amine dehydrogenase"/>
    <property type="match status" value="1"/>
</dbReference>
<dbReference type="PANTHER" id="PTHR19842">
    <property type="entry name" value="G BETA-LIKE PROTEIN GBL"/>
    <property type="match status" value="1"/>
</dbReference>
<dbReference type="STRING" id="1450539.A0A318ZLB0"/>
<reference evidence="2 3" key="1">
    <citation type="submission" date="2016-12" db="EMBL/GenBank/DDBJ databases">
        <title>The genomes of Aspergillus section Nigri reveals drivers in fungal speciation.</title>
        <authorList>
            <consortium name="DOE Joint Genome Institute"/>
            <person name="Vesth T.C."/>
            <person name="Nybo J."/>
            <person name="Theobald S."/>
            <person name="Brandl J."/>
            <person name="Frisvad J.C."/>
            <person name="Nielsen K.F."/>
            <person name="Lyhne E.K."/>
            <person name="Kogle M.E."/>
            <person name="Kuo A."/>
            <person name="Riley R."/>
            <person name="Clum A."/>
            <person name="Nolan M."/>
            <person name="Lipzen A."/>
            <person name="Salamov A."/>
            <person name="Henrissat B."/>
            <person name="Wiebenga A."/>
            <person name="De Vries R.P."/>
            <person name="Grigoriev I.V."/>
            <person name="Mortensen U.H."/>
            <person name="Andersen M.R."/>
            <person name="Baker S.E."/>
        </authorList>
    </citation>
    <scope>NUCLEOTIDE SEQUENCE [LARGE SCALE GENOMIC DNA]</scope>
    <source>
        <strain evidence="2 3">JOP 1030-1</strain>
    </source>
</reference>
<dbReference type="GeneID" id="37073490"/>
<feature type="non-terminal residue" evidence="2">
    <location>
        <position position="1"/>
    </location>
</feature>
<evidence type="ECO:0000313" key="2">
    <source>
        <dbReference type="EMBL" id="PYH41028.1"/>
    </source>
</evidence>
<dbReference type="InterPro" id="IPR036322">
    <property type="entry name" value="WD40_repeat_dom_sf"/>
</dbReference>
<evidence type="ECO:0000313" key="3">
    <source>
        <dbReference type="Proteomes" id="UP000248349"/>
    </source>
</evidence>
<dbReference type="InterPro" id="IPR037588">
    <property type="entry name" value="MLST8"/>
</dbReference>
<gene>
    <name evidence="2" type="ORF">BP01DRAFT_306908</name>
</gene>
<comment type="similarity">
    <text evidence="1">Belongs to the WD repeat LST8 family.</text>
</comment>